<evidence type="ECO:0000313" key="3">
    <source>
        <dbReference type="Proteomes" id="UP000710432"/>
    </source>
</evidence>
<evidence type="ECO:0000256" key="1">
    <source>
        <dbReference type="SAM" id="MobiDB-lite"/>
    </source>
</evidence>
<feature type="compositionally biased region" description="Basic and acidic residues" evidence="1">
    <location>
        <begin position="16"/>
        <end position="26"/>
    </location>
</feature>
<proteinExistence type="predicted"/>
<organism evidence="2 3">
    <name type="scientific">Microtus ochrogaster</name>
    <name type="common">Prairie vole</name>
    <dbReference type="NCBI Taxonomy" id="79684"/>
    <lineage>
        <taxon>Eukaryota</taxon>
        <taxon>Metazoa</taxon>
        <taxon>Chordata</taxon>
        <taxon>Craniata</taxon>
        <taxon>Vertebrata</taxon>
        <taxon>Euteleostomi</taxon>
        <taxon>Mammalia</taxon>
        <taxon>Eutheria</taxon>
        <taxon>Euarchontoglires</taxon>
        <taxon>Glires</taxon>
        <taxon>Rodentia</taxon>
        <taxon>Myomorpha</taxon>
        <taxon>Muroidea</taxon>
        <taxon>Cricetidae</taxon>
        <taxon>Arvicolinae</taxon>
        <taxon>Microtus</taxon>
    </lineage>
</organism>
<accession>A0A8J6GA32</accession>
<feature type="region of interest" description="Disordered" evidence="1">
    <location>
        <begin position="1"/>
        <end position="66"/>
    </location>
</feature>
<reference evidence="2" key="1">
    <citation type="submission" date="2020-03" db="EMBL/GenBank/DDBJ databases">
        <title>Studies in the Genomics of Life Span.</title>
        <authorList>
            <person name="Glass D."/>
        </authorList>
    </citation>
    <scope>NUCLEOTIDE SEQUENCE</scope>
    <source>
        <strain evidence="2">LTLLF</strain>
        <tissue evidence="2">Muscle</tissue>
    </source>
</reference>
<dbReference type="Proteomes" id="UP000710432">
    <property type="component" value="Unassembled WGS sequence"/>
</dbReference>
<feature type="compositionally biased region" description="Basic and acidic residues" evidence="1">
    <location>
        <begin position="46"/>
        <end position="60"/>
    </location>
</feature>
<protein>
    <submittedName>
        <fullName evidence="2">Heterogeneous nuclear ribonucleoprotein C-like 1</fullName>
    </submittedName>
</protein>
<gene>
    <name evidence="2" type="ORF">LTLLF_159265</name>
</gene>
<feature type="compositionally biased region" description="Acidic residues" evidence="1">
    <location>
        <begin position="33"/>
        <end position="45"/>
    </location>
</feature>
<sequence length="66" mass="7119">MKNEMSEEEQSSAAVRKGETNAKMEPEAGTGDAAEEGDLLDDDSNDERGDDQLELTKDDGKEAEEG</sequence>
<name>A0A8J6GA32_MICOH</name>
<dbReference type="EMBL" id="JAATJU010022913">
    <property type="protein sequence ID" value="KAH0509261.1"/>
    <property type="molecule type" value="Genomic_DNA"/>
</dbReference>
<keyword evidence="2" id="KW-0687">Ribonucleoprotein</keyword>
<evidence type="ECO:0000313" key="2">
    <source>
        <dbReference type="EMBL" id="KAH0509261.1"/>
    </source>
</evidence>
<comment type="caution">
    <text evidence="2">The sequence shown here is derived from an EMBL/GenBank/DDBJ whole genome shotgun (WGS) entry which is preliminary data.</text>
</comment>
<dbReference type="AlphaFoldDB" id="A0A8J6GA32"/>
<dbReference type="GO" id="GO:1990904">
    <property type="term" value="C:ribonucleoprotein complex"/>
    <property type="evidence" value="ECO:0007669"/>
    <property type="project" value="UniProtKB-KW"/>
</dbReference>
<feature type="compositionally biased region" description="Acidic residues" evidence="1">
    <location>
        <begin position="1"/>
        <end position="10"/>
    </location>
</feature>